<sequence length="146" mass="16341">MTITLQPVYLFEAGPQKETLSITSPDVSSMLQDFCQAILAKIGVGKSIILYPHRVVRHYWGLELEGENDNLPILLNITGRFRPPQFDTNQWPARIVIDVADHIDAYWFAMYLAETLHLKMSSPSVLSTFNGDNSVCNLEGKDDGAS</sequence>
<name>A0A4R2N3E9_9PAST</name>
<dbReference type="RefSeq" id="WP_132022140.1">
    <property type="nucleotide sequence ID" value="NZ_CP016605.1"/>
</dbReference>
<comment type="caution">
    <text evidence="1">The sequence shown here is derived from an EMBL/GenBank/DDBJ whole genome shotgun (WGS) entry which is preliminary data.</text>
</comment>
<evidence type="ECO:0000313" key="1">
    <source>
        <dbReference type="EMBL" id="TCP14342.1"/>
    </source>
</evidence>
<protein>
    <submittedName>
        <fullName evidence="1">Uncharacterized protein</fullName>
    </submittedName>
</protein>
<dbReference type="Proteomes" id="UP000294841">
    <property type="component" value="Unassembled WGS sequence"/>
</dbReference>
<evidence type="ECO:0000313" key="2">
    <source>
        <dbReference type="Proteomes" id="UP000294841"/>
    </source>
</evidence>
<dbReference type="EMBL" id="SLXI01000001">
    <property type="protein sequence ID" value="TCP14342.1"/>
    <property type="molecule type" value="Genomic_DNA"/>
</dbReference>
<dbReference type="OrthoDB" id="5678308at2"/>
<keyword evidence="2" id="KW-1185">Reference proteome</keyword>
<reference evidence="1 2" key="1">
    <citation type="submission" date="2019-03" db="EMBL/GenBank/DDBJ databases">
        <title>Genomic Encyclopedia of Type Strains, Phase IV (KMG-IV): sequencing the most valuable type-strain genomes for metagenomic binning, comparative biology and taxonomic classification.</title>
        <authorList>
            <person name="Goeker M."/>
        </authorList>
    </citation>
    <scope>NUCLEOTIDE SEQUENCE [LARGE SCALE GENOMIC DNA]</scope>
    <source>
        <strain evidence="1 2">DSM 28231</strain>
    </source>
</reference>
<gene>
    <name evidence="1" type="ORF">EV697_101483</name>
</gene>
<proteinExistence type="predicted"/>
<accession>A0A4R2N3E9</accession>
<dbReference type="AlphaFoldDB" id="A0A4R2N3E9"/>
<organism evidence="1 2">
    <name type="scientific">Bisgaardia hudsonensis</name>
    <dbReference type="NCBI Taxonomy" id="109472"/>
    <lineage>
        <taxon>Bacteria</taxon>
        <taxon>Pseudomonadati</taxon>
        <taxon>Pseudomonadota</taxon>
        <taxon>Gammaproteobacteria</taxon>
        <taxon>Pasteurellales</taxon>
        <taxon>Pasteurellaceae</taxon>
        <taxon>Bisgaardia</taxon>
    </lineage>
</organism>